<evidence type="ECO:0000256" key="3">
    <source>
        <dbReference type="ARBA" id="ARBA00022630"/>
    </source>
</evidence>
<evidence type="ECO:0000256" key="13">
    <source>
        <dbReference type="SAM" id="MobiDB-lite"/>
    </source>
</evidence>
<evidence type="ECO:0000256" key="11">
    <source>
        <dbReference type="ARBA" id="ARBA00023014"/>
    </source>
</evidence>
<evidence type="ECO:0000256" key="7">
    <source>
        <dbReference type="ARBA" id="ARBA00022827"/>
    </source>
</evidence>
<keyword evidence="17" id="KW-1185">Reference proteome</keyword>
<comment type="subcellular location">
    <subcellularLocation>
        <location evidence="2">Membrane</location>
        <topology evidence="2">Multi-pass membrane protein</topology>
    </subcellularLocation>
</comment>
<dbReference type="AlphaFoldDB" id="F8A3X2"/>
<dbReference type="RefSeq" id="WP_013884681.1">
    <property type="nucleotide sequence ID" value="NC_015671.1"/>
</dbReference>
<proteinExistence type="predicted"/>
<keyword evidence="12 14" id="KW-0472">Membrane</keyword>
<dbReference type="PANTHER" id="PTHR47354:SF8">
    <property type="entry name" value="1,2-PHENYLACETYL-COA EPOXIDASE, SUBUNIT E"/>
    <property type="match status" value="1"/>
</dbReference>
<dbReference type="GO" id="GO:0050660">
    <property type="term" value="F:flavin adenine dinucleotide binding"/>
    <property type="evidence" value="ECO:0007669"/>
    <property type="project" value="TreeGrafter"/>
</dbReference>
<evidence type="ECO:0000256" key="1">
    <source>
        <dbReference type="ARBA" id="ARBA00001974"/>
    </source>
</evidence>
<evidence type="ECO:0000313" key="17">
    <source>
        <dbReference type="Proteomes" id="UP000000485"/>
    </source>
</evidence>
<dbReference type="PROSITE" id="PS51384">
    <property type="entry name" value="FAD_FR"/>
    <property type="match status" value="1"/>
</dbReference>
<keyword evidence="9" id="KW-0560">Oxidoreductase</keyword>
<dbReference type="PANTHER" id="PTHR47354">
    <property type="entry name" value="NADH OXIDOREDUCTASE HCR"/>
    <property type="match status" value="1"/>
</dbReference>
<dbReference type="GO" id="GO:0016491">
    <property type="term" value="F:oxidoreductase activity"/>
    <property type="evidence" value="ECO:0007669"/>
    <property type="project" value="UniProtKB-KW"/>
</dbReference>
<keyword evidence="6" id="KW-0479">Metal-binding</keyword>
<feature type="transmembrane region" description="Helical" evidence="14">
    <location>
        <begin position="186"/>
        <end position="204"/>
    </location>
</feature>
<organism evidence="16 17">
    <name type="scientific">Cellulomonas gilvus (strain ATCC 13127 / NRRL B-14078)</name>
    <name type="common">Cellvibrio gilvus</name>
    <dbReference type="NCBI Taxonomy" id="593907"/>
    <lineage>
        <taxon>Bacteria</taxon>
        <taxon>Bacillati</taxon>
        <taxon>Actinomycetota</taxon>
        <taxon>Actinomycetes</taxon>
        <taxon>Micrococcales</taxon>
        <taxon>Cellulomonadaceae</taxon>
        <taxon>Cellulomonas</taxon>
    </lineage>
</organism>
<dbReference type="InterPro" id="IPR039261">
    <property type="entry name" value="FNR_nucleotide-bd"/>
</dbReference>
<evidence type="ECO:0000256" key="4">
    <source>
        <dbReference type="ARBA" id="ARBA00022692"/>
    </source>
</evidence>
<dbReference type="SUPFAM" id="SSF52343">
    <property type="entry name" value="Ferredoxin reductase-like, C-terminal NADP-linked domain"/>
    <property type="match status" value="1"/>
</dbReference>
<evidence type="ECO:0000256" key="2">
    <source>
        <dbReference type="ARBA" id="ARBA00004141"/>
    </source>
</evidence>
<feature type="domain" description="FAD-binding FR-type" evidence="15">
    <location>
        <begin position="241"/>
        <end position="341"/>
    </location>
</feature>
<evidence type="ECO:0000256" key="12">
    <source>
        <dbReference type="ARBA" id="ARBA00023136"/>
    </source>
</evidence>
<name>F8A3X2_CELGA</name>
<feature type="transmembrane region" description="Helical" evidence="14">
    <location>
        <begin position="31"/>
        <end position="52"/>
    </location>
</feature>
<dbReference type="EMBL" id="CP002665">
    <property type="protein sequence ID" value="AEI13164.1"/>
    <property type="molecule type" value="Genomic_DNA"/>
</dbReference>
<keyword evidence="8 14" id="KW-1133">Transmembrane helix</keyword>
<keyword evidence="11" id="KW-0411">Iron-sulfur</keyword>
<keyword evidence="5" id="KW-0001">2Fe-2S</keyword>
<dbReference type="Proteomes" id="UP000000485">
    <property type="component" value="Chromosome"/>
</dbReference>
<evidence type="ECO:0000256" key="9">
    <source>
        <dbReference type="ARBA" id="ARBA00023002"/>
    </source>
</evidence>
<keyword evidence="7" id="KW-0274">FAD</keyword>
<evidence type="ECO:0000259" key="15">
    <source>
        <dbReference type="PROSITE" id="PS51384"/>
    </source>
</evidence>
<feature type="transmembrane region" description="Helical" evidence="14">
    <location>
        <begin position="216"/>
        <end position="236"/>
    </location>
</feature>
<dbReference type="Gene3D" id="3.40.50.80">
    <property type="entry name" value="Nucleotide-binding domain of ferredoxin-NADP reductase (FNR) module"/>
    <property type="match status" value="1"/>
</dbReference>
<sequence length="474" mass="50941">MTTTAPHPTDPGAPLLSPHAVPTRPPVRRRWWPDAVGSFTWVTCLVVVALWVSGGGVQALGGSAADVWSAVGRLMGLVASNLLLLQVLGMARIPWAERAFGQDRLARWHRWVGFSSFHLMLAHVVAITVGYALGSGTGLVAQFVDMVLTYPGMLLALAGTVLLVMVVATSLRAARRRLRYESWHLLHLYAYLGAGLALPHQLWTGTDFVSSPWARAYWWTLYGAALGAVVLFRLVLPWRASVRHALRVVAVVPDVDDTIHVWLTGRRLGALRIAPGQFLVLRFLTGPGWTRAHPLSLSAAPNDQFLRVTVGVRGDDGARLAAMRPGTRVLFEGPYGRLTPQALTRPGVTALTAGTGVAPALSLLDGRRRPGDVLVHRTHAAQPGPLGDELTDRVRHGLVYVPLPGARGAAGTAWLPAAHAGIPGPTALAMLSPAIREHDVVVCGPGPWTDAVLADLRALGLPPDAIHVERYDWE</sequence>
<protein>
    <submittedName>
        <fullName evidence="16">Ferric reductase domain protein protein transmembrane component domain protein</fullName>
    </submittedName>
</protein>
<dbReference type="SUPFAM" id="SSF63380">
    <property type="entry name" value="Riboflavin synthase domain-like"/>
    <property type="match status" value="1"/>
</dbReference>
<comment type="cofactor">
    <cofactor evidence="1">
        <name>FAD</name>
        <dbReference type="ChEBI" id="CHEBI:57692"/>
    </cofactor>
</comment>
<evidence type="ECO:0000256" key="8">
    <source>
        <dbReference type="ARBA" id="ARBA00022989"/>
    </source>
</evidence>
<evidence type="ECO:0000256" key="6">
    <source>
        <dbReference type="ARBA" id="ARBA00022723"/>
    </source>
</evidence>
<evidence type="ECO:0000313" key="16">
    <source>
        <dbReference type="EMBL" id="AEI13164.1"/>
    </source>
</evidence>
<dbReference type="Pfam" id="PF01794">
    <property type="entry name" value="Ferric_reduct"/>
    <property type="match status" value="1"/>
</dbReference>
<dbReference type="InterPro" id="IPR013130">
    <property type="entry name" value="Fe3_Rdtase_TM_dom"/>
</dbReference>
<dbReference type="GO" id="GO:0046872">
    <property type="term" value="F:metal ion binding"/>
    <property type="evidence" value="ECO:0007669"/>
    <property type="project" value="UniProtKB-KW"/>
</dbReference>
<evidence type="ECO:0000256" key="10">
    <source>
        <dbReference type="ARBA" id="ARBA00023004"/>
    </source>
</evidence>
<dbReference type="STRING" id="593907.Celgi_2665"/>
<dbReference type="InterPro" id="IPR017938">
    <property type="entry name" value="Riboflavin_synthase-like_b-brl"/>
</dbReference>
<dbReference type="InterPro" id="IPR050415">
    <property type="entry name" value="MRET"/>
</dbReference>
<dbReference type="Gene3D" id="2.40.30.10">
    <property type="entry name" value="Translation factors"/>
    <property type="match status" value="1"/>
</dbReference>
<dbReference type="GO" id="GO:0016020">
    <property type="term" value="C:membrane"/>
    <property type="evidence" value="ECO:0007669"/>
    <property type="project" value="UniProtKB-SubCell"/>
</dbReference>
<keyword evidence="3" id="KW-0285">Flavoprotein</keyword>
<feature type="transmembrane region" description="Helical" evidence="14">
    <location>
        <begin position="111"/>
        <end position="133"/>
    </location>
</feature>
<feature type="transmembrane region" description="Helical" evidence="14">
    <location>
        <begin position="72"/>
        <end position="91"/>
    </location>
</feature>
<dbReference type="InterPro" id="IPR017927">
    <property type="entry name" value="FAD-bd_FR_type"/>
</dbReference>
<dbReference type="HOGENOM" id="CLU_003827_19_1_11"/>
<evidence type="ECO:0000256" key="5">
    <source>
        <dbReference type="ARBA" id="ARBA00022714"/>
    </source>
</evidence>
<keyword evidence="4 14" id="KW-0812">Transmembrane</keyword>
<gene>
    <name evidence="16" type="ordered locus">Celgi_2665</name>
</gene>
<dbReference type="eggNOG" id="COG1018">
    <property type="taxonomic scope" value="Bacteria"/>
</dbReference>
<feature type="transmembrane region" description="Helical" evidence="14">
    <location>
        <begin position="153"/>
        <end position="174"/>
    </location>
</feature>
<reference evidence="17" key="1">
    <citation type="submission" date="2011-04" db="EMBL/GenBank/DDBJ databases">
        <title>Complete sequence of Cellvibrio gilvus ATCC 13127.</title>
        <authorList>
            <person name="Lucas S."/>
            <person name="Han J."/>
            <person name="Lapidus A."/>
            <person name="Cheng J.-F."/>
            <person name="Goodwin L."/>
            <person name="Pitluck S."/>
            <person name="Peters L."/>
            <person name="Munk A."/>
            <person name="Detter J.C."/>
            <person name="Han C."/>
            <person name="Tapia R."/>
            <person name="Land M."/>
            <person name="Hauser L."/>
            <person name="Kyrpides N."/>
            <person name="Ivanova N."/>
            <person name="Ovchinnikova G."/>
            <person name="Pagani I."/>
            <person name="Mead D."/>
            <person name="Brumm P."/>
            <person name="Woyke T."/>
        </authorList>
    </citation>
    <scope>NUCLEOTIDE SEQUENCE [LARGE SCALE GENOMIC DNA]</scope>
    <source>
        <strain evidence="17">ATCC 13127 / NRRL B-14078</strain>
    </source>
</reference>
<dbReference type="KEGG" id="cga:Celgi_2665"/>
<dbReference type="GO" id="GO:0051537">
    <property type="term" value="F:2 iron, 2 sulfur cluster binding"/>
    <property type="evidence" value="ECO:0007669"/>
    <property type="project" value="UniProtKB-KW"/>
</dbReference>
<accession>F8A3X2</accession>
<dbReference type="OrthoDB" id="9801223at2"/>
<evidence type="ECO:0000256" key="14">
    <source>
        <dbReference type="SAM" id="Phobius"/>
    </source>
</evidence>
<feature type="region of interest" description="Disordered" evidence="13">
    <location>
        <begin position="1"/>
        <end position="21"/>
    </location>
</feature>
<keyword evidence="10" id="KW-0408">Iron</keyword>